<evidence type="ECO:0000313" key="2">
    <source>
        <dbReference type="EMBL" id="GAA3548293.1"/>
    </source>
</evidence>
<reference evidence="3" key="1">
    <citation type="journal article" date="2019" name="Int. J. Syst. Evol. Microbiol.">
        <title>The Global Catalogue of Microorganisms (GCM) 10K type strain sequencing project: providing services to taxonomists for standard genome sequencing and annotation.</title>
        <authorList>
            <consortium name="The Broad Institute Genomics Platform"/>
            <consortium name="The Broad Institute Genome Sequencing Center for Infectious Disease"/>
            <person name="Wu L."/>
            <person name="Ma J."/>
        </authorList>
    </citation>
    <scope>NUCLEOTIDE SEQUENCE [LARGE SCALE GENOMIC DNA]</scope>
    <source>
        <strain evidence="3">JCM 17460</strain>
    </source>
</reference>
<organism evidence="2 3">
    <name type="scientific">Nocardioides daeguensis</name>
    <dbReference type="NCBI Taxonomy" id="908359"/>
    <lineage>
        <taxon>Bacteria</taxon>
        <taxon>Bacillati</taxon>
        <taxon>Actinomycetota</taxon>
        <taxon>Actinomycetes</taxon>
        <taxon>Propionibacteriales</taxon>
        <taxon>Nocardioidaceae</taxon>
        <taxon>Nocardioides</taxon>
    </lineage>
</organism>
<accession>A0ABP6W9V9</accession>
<protein>
    <submittedName>
        <fullName evidence="2">Uncharacterized protein</fullName>
    </submittedName>
</protein>
<proteinExistence type="predicted"/>
<feature type="transmembrane region" description="Helical" evidence="1">
    <location>
        <begin position="64"/>
        <end position="89"/>
    </location>
</feature>
<keyword evidence="1" id="KW-1133">Transmembrane helix</keyword>
<dbReference type="Proteomes" id="UP001500301">
    <property type="component" value="Unassembled WGS sequence"/>
</dbReference>
<name>A0ABP6W9V9_9ACTN</name>
<feature type="transmembrane region" description="Helical" evidence="1">
    <location>
        <begin position="34"/>
        <end position="57"/>
    </location>
</feature>
<keyword evidence="1" id="KW-0812">Transmembrane</keyword>
<keyword evidence="1" id="KW-0472">Membrane</keyword>
<keyword evidence="3" id="KW-1185">Reference proteome</keyword>
<gene>
    <name evidence="2" type="ORF">GCM10022263_39150</name>
</gene>
<evidence type="ECO:0000313" key="3">
    <source>
        <dbReference type="Proteomes" id="UP001500301"/>
    </source>
</evidence>
<dbReference type="EMBL" id="BAABBB010000024">
    <property type="protein sequence ID" value="GAA3548293.1"/>
    <property type="molecule type" value="Genomic_DNA"/>
</dbReference>
<comment type="caution">
    <text evidence="2">The sequence shown here is derived from an EMBL/GenBank/DDBJ whole genome shotgun (WGS) entry which is preliminary data.</text>
</comment>
<sequence length="95" mass="9702">MAALVAVVVANAGALVWLCAPPSLVPYLGFEVDVYGPIVVFTALLVLVAGGWATGLLPRRSPYVLAAGAILLGDLVLAVLAALAFIWIMNGVATL</sequence>
<evidence type="ECO:0000256" key="1">
    <source>
        <dbReference type="SAM" id="Phobius"/>
    </source>
</evidence>